<dbReference type="Pfam" id="PF07732">
    <property type="entry name" value="Cu-oxidase_3"/>
    <property type="match status" value="1"/>
</dbReference>
<feature type="domain" description="Plastocyanin-like" evidence="5">
    <location>
        <begin position="240"/>
        <end position="380"/>
    </location>
</feature>
<dbReference type="PANTHER" id="PTHR11709">
    <property type="entry name" value="MULTI-COPPER OXIDASE"/>
    <property type="match status" value="1"/>
</dbReference>
<dbReference type="PANTHER" id="PTHR11709:SF71">
    <property type="entry name" value="OXIDOREDUCTASE TPCJ"/>
    <property type="match status" value="1"/>
</dbReference>
<evidence type="ECO:0000259" key="6">
    <source>
        <dbReference type="Pfam" id="PF07731"/>
    </source>
</evidence>
<accession>A0A0U1LK94</accession>
<dbReference type="Pfam" id="PF00394">
    <property type="entry name" value="Cu-oxidase"/>
    <property type="match status" value="1"/>
</dbReference>
<evidence type="ECO:0000256" key="3">
    <source>
        <dbReference type="ARBA" id="ARBA00023002"/>
    </source>
</evidence>
<comment type="similarity">
    <text evidence="1">Belongs to the multicopper oxidase family.</text>
</comment>
<evidence type="ECO:0000256" key="4">
    <source>
        <dbReference type="ARBA" id="ARBA00023008"/>
    </source>
</evidence>
<dbReference type="Proteomes" id="UP000054383">
    <property type="component" value="Unassembled WGS sequence"/>
</dbReference>
<reference evidence="8 9" key="1">
    <citation type="submission" date="2015-04" db="EMBL/GenBank/DDBJ databases">
        <authorList>
            <person name="Syromyatnikov M.Y."/>
            <person name="Popov V.N."/>
        </authorList>
    </citation>
    <scope>NUCLEOTIDE SEQUENCE [LARGE SCALE GENOMIC DNA]</scope>
    <source>
        <strain evidence="8">WF-38-12</strain>
    </source>
</reference>
<dbReference type="InterPro" id="IPR045087">
    <property type="entry name" value="Cu-oxidase_fam"/>
</dbReference>
<dbReference type="CDD" id="cd13901">
    <property type="entry name" value="CuRO_3_MaLCC_like"/>
    <property type="match status" value="1"/>
</dbReference>
<dbReference type="Gene3D" id="2.60.40.420">
    <property type="entry name" value="Cupredoxins - blue copper proteins"/>
    <property type="match status" value="3"/>
</dbReference>
<feature type="domain" description="Plastocyanin-like" evidence="7">
    <location>
        <begin position="132"/>
        <end position="229"/>
    </location>
</feature>
<dbReference type="SMR" id="A0A0U1LK94"/>
<dbReference type="PROSITE" id="PS00080">
    <property type="entry name" value="MULTICOPPER_OXIDASE2"/>
    <property type="match status" value="1"/>
</dbReference>
<name>A0A0U1LK94_TALIS</name>
<gene>
    <name evidence="8" type="ORF">PISL3812_00106</name>
</gene>
<dbReference type="GO" id="GO:0016491">
    <property type="term" value="F:oxidoreductase activity"/>
    <property type="evidence" value="ECO:0007669"/>
    <property type="project" value="UniProtKB-KW"/>
</dbReference>
<dbReference type="OMA" id="FIIYPRM"/>
<dbReference type="InterPro" id="IPR033138">
    <property type="entry name" value="Cu_oxidase_CS"/>
</dbReference>
<dbReference type="SUPFAM" id="SSF49503">
    <property type="entry name" value="Cupredoxins"/>
    <property type="match status" value="3"/>
</dbReference>
<dbReference type="OrthoDB" id="2121828at2759"/>
<protein>
    <submittedName>
        <fullName evidence="8">Laccase</fullName>
    </submittedName>
</protein>
<dbReference type="CDD" id="cd13880">
    <property type="entry name" value="CuRO_2_MaLCC_like"/>
    <property type="match status" value="1"/>
</dbReference>
<evidence type="ECO:0000313" key="8">
    <source>
        <dbReference type="EMBL" id="CRG82760.1"/>
    </source>
</evidence>
<dbReference type="AlphaFoldDB" id="A0A0U1LK94"/>
<evidence type="ECO:0000256" key="1">
    <source>
        <dbReference type="ARBA" id="ARBA00010609"/>
    </source>
</evidence>
<dbReference type="InterPro" id="IPR008972">
    <property type="entry name" value="Cupredoxin"/>
</dbReference>
<dbReference type="PROSITE" id="PS00079">
    <property type="entry name" value="MULTICOPPER_OXIDASE1"/>
    <property type="match status" value="1"/>
</dbReference>
<keyword evidence="4" id="KW-0186">Copper</keyword>
<evidence type="ECO:0000259" key="5">
    <source>
        <dbReference type="Pfam" id="PF00394"/>
    </source>
</evidence>
<evidence type="ECO:0000313" key="9">
    <source>
        <dbReference type="Proteomes" id="UP000054383"/>
    </source>
</evidence>
<organism evidence="8 9">
    <name type="scientific">Talaromyces islandicus</name>
    <name type="common">Penicillium islandicum</name>
    <dbReference type="NCBI Taxonomy" id="28573"/>
    <lineage>
        <taxon>Eukaryota</taxon>
        <taxon>Fungi</taxon>
        <taxon>Dikarya</taxon>
        <taxon>Ascomycota</taxon>
        <taxon>Pezizomycotina</taxon>
        <taxon>Eurotiomycetes</taxon>
        <taxon>Eurotiomycetidae</taxon>
        <taxon>Eurotiales</taxon>
        <taxon>Trichocomaceae</taxon>
        <taxon>Talaromyces</taxon>
        <taxon>Talaromyces sect. Islandici</taxon>
    </lineage>
</organism>
<dbReference type="InterPro" id="IPR002355">
    <property type="entry name" value="Cu_oxidase_Cu_BS"/>
</dbReference>
<keyword evidence="2" id="KW-0479">Metal-binding</keyword>
<feature type="domain" description="Plastocyanin-like" evidence="6">
    <location>
        <begin position="489"/>
        <end position="615"/>
    </location>
</feature>
<dbReference type="FunFam" id="2.60.40.420:FF:000021">
    <property type="entry name" value="Extracellular dihydrogeodin oxidase/laccase"/>
    <property type="match status" value="1"/>
</dbReference>
<keyword evidence="3" id="KW-0560">Oxidoreductase</keyword>
<dbReference type="FunFam" id="2.60.40.420:FF:000045">
    <property type="entry name" value="Laccase 2"/>
    <property type="match status" value="1"/>
</dbReference>
<dbReference type="GO" id="GO:0005507">
    <property type="term" value="F:copper ion binding"/>
    <property type="evidence" value="ECO:0007669"/>
    <property type="project" value="InterPro"/>
</dbReference>
<evidence type="ECO:0000256" key="2">
    <source>
        <dbReference type="ARBA" id="ARBA00022723"/>
    </source>
</evidence>
<sequence length="661" mass="75391">MQLKYYLVGLVRYFGFASLTGLDPVDQAPLIKGDIITPEANPPPPIFVPPGTGSNTDNRIKCDYKLPGWWHPDSPDQRDVWLRNNKTGREYNIGTNYETTWPQGRRRDYHIIIHNDTTANWDGIPFPGAKMPNGTFPGPWIQACWGDSVHVTVTNNLTYNGTSIHMHGLRMLNNSLMDGVPGVSQCPIAPGESFTYKFRATQYGTTWYHSHYSLQYTDGIYGPLTIHGPTSDNWDESIDPILLGDHNHRSAFQDYYQEQFSGNSRSPPKMTSILINGRGSYAGILPERYNKTVEGGKRYLLRLINTSTDTTYVFAIDNHNFTVVESDLVPLTPYVTDHLAIGIGQRYHVVLNTWPKEQRNGTDEFWIRTVPADHCNSFRDQLDVRQGILYYENAKNTWPTTNEGKYDYKCRDEPHENLRPIVPWHIPPLDTGEKQDFNVPNSTIMLANWSLPAEPPHIPAGPNVNNWHMMEHTLWVNYSQPTVSNVDYNFSDNAVVYQVDEKFPHGEWNYMVIIGGDIENVGPPKGGKLVPAAHPIHFHGHDFALLQQSEEPYNGSKSLNLTYDNPPRRDVVLLPKNGFVVIALRADNPGAWAVHCHIAWHASAGLAFQILESKEDFKELIREQHSDRKQLNRTCKSWQKWHSNPDNFWHPKNRFQDDSGV</sequence>
<proteinExistence type="inferred from homology"/>
<keyword evidence="9" id="KW-1185">Reference proteome</keyword>
<dbReference type="InterPro" id="IPR001117">
    <property type="entry name" value="Cu-oxidase_2nd"/>
</dbReference>
<dbReference type="STRING" id="28573.A0A0U1LK94"/>
<evidence type="ECO:0000259" key="7">
    <source>
        <dbReference type="Pfam" id="PF07732"/>
    </source>
</evidence>
<dbReference type="CDD" id="cd13854">
    <property type="entry name" value="CuRO_1_MaLCC_like"/>
    <property type="match status" value="1"/>
</dbReference>
<dbReference type="InterPro" id="IPR011707">
    <property type="entry name" value="Cu-oxidase-like_N"/>
</dbReference>
<dbReference type="EMBL" id="CVMT01000001">
    <property type="protein sequence ID" value="CRG82760.1"/>
    <property type="molecule type" value="Genomic_DNA"/>
</dbReference>
<dbReference type="Pfam" id="PF07731">
    <property type="entry name" value="Cu-oxidase_2"/>
    <property type="match status" value="1"/>
</dbReference>
<dbReference type="InterPro" id="IPR011706">
    <property type="entry name" value="Cu-oxidase_C"/>
</dbReference>